<feature type="transmembrane region" description="Helical" evidence="1">
    <location>
        <begin position="33"/>
        <end position="53"/>
    </location>
</feature>
<feature type="transmembrane region" description="Helical" evidence="1">
    <location>
        <begin position="7"/>
        <end position="27"/>
    </location>
</feature>
<dbReference type="Pfam" id="PF10710">
    <property type="entry name" value="DUF2512"/>
    <property type="match status" value="1"/>
</dbReference>
<dbReference type="RefSeq" id="WP_200085510.1">
    <property type="nucleotide sequence ID" value="NZ_CP054706.1"/>
</dbReference>
<organism evidence="2 3">
    <name type="scientific">Salicibibacter cibi</name>
    <dbReference type="NCBI Taxonomy" id="2743001"/>
    <lineage>
        <taxon>Bacteria</taxon>
        <taxon>Bacillati</taxon>
        <taxon>Bacillota</taxon>
        <taxon>Bacilli</taxon>
        <taxon>Bacillales</taxon>
        <taxon>Bacillaceae</taxon>
        <taxon>Salicibibacter</taxon>
    </lineage>
</organism>
<gene>
    <name evidence="2" type="ORF">HUG20_15015</name>
</gene>
<accession>A0A7T7CGD8</accession>
<proteinExistence type="predicted"/>
<evidence type="ECO:0000256" key="1">
    <source>
        <dbReference type="SAM" id="Phobius"/>
    </source>
</evidence>
<keyword evidence="1" id="KW-1133">Transmembrane helix</keyword>
<sequence>MRYVGALIIKLIMITFVSWFFLGLFGGVSFANILLVSVVLTGVSFLVGDLYLLKNFGNTLATVVDFVLVWAGLWALGAALFPFEGLVLYCIASAFFIAAGEGFFHLYMERNVLPNEDSSTDNPAVKNLQTEFGSDVDIKSDAEKTNKKKK</sequence>
<protein>
    <submittedName>
        <fullName evidence="2">YndM family protein</fullName>
    </submittedName>
</protein>
<evidence type="ECO:0000313" key="3">
    <source>
        <dbReference type="Proteomes" id="UP000595349"/>
    </source>
</evidence>
<dbReference type="KEGG" id="scib:HUG20_15015"/>
<feature type="transmembrane region" description="Helical" evidence="1">
    <location>
        <begin position="86"/>
        <end position="107"/>
    </location>
</feature>
<dbReference type="EMBL" id="CP054706">
    <property type="protein sequence ID" value="QQK81078.1"/>
    <property type="molecule type" value="Genomic_DNA"/>
</dbReference>
<reference evidence="2 3" key="1">
    <citation type="submission" date="2020-06" db="EMBL/GenBank/DDBJ databases">
        <title>Genomic analysis of Salicibibacter sp. NKC21-4.</title>
        <authorList>
            <person name="Oh Y.J."/>
        </authorList>
    </citation>
    <scope>NUCLEOTIDE SEQUENCE [LARGE SCALE GENOMIC DNA]</scope>
    <source>
        <strain evidence="2 3">NKC21-4</strain>
    </source>
</reference>
<name>A0A7T7CGD8_9BACI</name>
<keyword evidence="1" id="KW-0812">Transmembrane</keyword>
<evidence type="ECO:0000313" key="2">
    <source>
        <dbReference type="EMBL" id="QQK81078.1"/>
    </source>
</evidence>
<feature type="transmembrane region" description="Helical" evidence="1">
    <location>
        <begin position="60"/>
        <end position="80"/>
    </location>
</feature>
<dbReference type="AlphaFoldDB" id="A0A7T7CGD8"/>
<dbReference type="Proteomes" id="UP000595349">
    <property type="component" value="Chromosome"/>
</dbReference>
<dbReference type="InterPro" id="IPR019649">
    <property type="entry name" value="DUF2512"/>
</dbReference>
<keyword evidence="1" id="KW-0472">Membrane</keyword>
<keyword evidence="3" id="KW-1185">Reference proteome</keyword>